<dbReference type="PANTHER" id="PTHR43481">
    <property type="entry name" value="FRUCTOSE-1-PHOSPHATE PHOSPHATASE"/>
    <property type="match status" value="1"/>
</dbReference>
<evidence type="ECO:0000313" key="1">
    <source>
        <dbReference type="EMBL" id="KAK2626613.1"/>
    </source>
</evidence>
<dbReference type="SFLD" id="SFLDG01135">
    <property type="entry name" value="C1.5.6:_HAD__Beta-PGM__Phospha"/>
    <property type="match status" value="1"/>
</dbReference>
<evidence type="ECO:0008006" key="3">
    <source>
        <dbReference type="Google" id="ProtNLM"/>
    </source>
</evidence>
<dbReference type="PANTHER" id="PTHR43481:SF4">
    <property type="entry name" value="GLYCEROL-1-PHOSPHATE PHOSPHOHYDROLASE 1-RELATED"/>
    <property type="match status" value="1"/>
</dbReference>
<dbReference type="InterPro" id="IPR023214">
    <property type="entry name" value="HAD_sf"/>
</dbReference>
<dbReference type="InterPro" id="IPR023198">
    <property type="entry name" value="PGP-like_dom2"/>
</dbReference>
<dbReference type="SUPFAM" id="SSF56784">
    <property type="entry name" value="HAD-like"/>
    <property type="match status" value="1"/>
</dbReference>
<dbReference type="CDD" id="cd07527">
    <property type="entry name" value="HAD_ScGPP-like"/>
    <property type="match status" value="1"/>
</dbReference>
<keyword evidence="2" id="KW-1185">Reference proteome</keyword>
<comment type="caution">
    <text evidence="1">The sequence shown here is derived from an EMBL/GenBank/DDBJ whole genome shotgun (WGS) entry which is preliminary data.</text>
</comment>
<dbReference type="AlphaFoldDB" id="A0AAD9WDW4"/>
<name>A0AAD9WDW4_9HELO</name>
<sequence length="240" mass="25436">MGSNPPPYNAPPTRAFFKGGLLFDMDGTIIDSTDAVVKHWNIIGKEIGVDPAVILETSHGRRSIDMLKVLSPEKANWEYVKHMEGLLPKNYGQDVVEIPGARALLAQITEASVPWAIVTSGTTPLVTGWLSVLQLPSPENLVVAEDVENGKPDPGCYVLGMEKLGAQDASQVLVLEDSPAGIRAGKAAGCKVLGLVTSHTVEQVAAAKPDWIVRDLASVTVVGSGGEGVELEFRDALMSS</sequence>
<dbReference type="Gene3D" id="1.10.150.240">
    <property type="entry name" value="Putative phosphatase, domain 2"/>
    <property type="match status" value="1"/>
</dbReference>
<proteinExistence type="predicted"/>
<dbReference type="Gene3D" id="3.40.50.1000">
    <property type="entry name" value="HAD superfamily/HAD-like"/>
    <property type="match status" value="1"/>
</dbReference>
<dbReference type="InterPro" id="IPR036412">
    <property type="entry name" value="HAD-like_sf"/>
</dbReference>
<organism evidence="1 2">
    <name type="scientific">Diplocarpon rosae</name>
    <dbReference type="NCBI Taxonomy" id="946125"/>
    <lineage>
        <taxon>Eukaryota</taxon>
        <taxon>Fungi</taxon>
        <taxon>Dikarya</taxon>
        <taxon>Ascomycota</taxon>
        <taxon>Pezizomycotina</taxon>
        <taxon>Leotiomycetes</taxon>
        <taxon>Helotiales</taxon>
        <taxon>Drepanopezizaceae</taxon>
        <taxon>Diplocarpon</taxon>
    </lineage>
</organism>
<dbReference type="InterPro" id="IPR051806">
    <property type="entry name" value="HAD-like_SPP"/>
</dbReference>
<dbReference type="GO" id="GO:0050308">
    <property type="term" value="F:sugar-phosphatase activity"/>
    <property type="evidence" value="ECO:0007669"/>
    <property type="project" value="TreeGrafter"/>
</dbReference>
<dbReference type="SFLD" id="SFLDS00003">
    <property type="entry name" value="Haloacid_Dehalogenase"/>
    <property type="match status" value="1"/>
</dbReference>
<dbReference type="InterPro" id="IPR041492">
    <property type="entry name" value="HAD_2"/>
</dbReference>
<gene>
    <name evidence="1" type="ORF">QTJ16_003788</name>
</gene>
<evidence type="ECO:0000313" key="2">
    <source>
        <dbReference type="Proteomes" id="UP001285354"/>
    </source>
</evidence>
<reference evidence="1" key="1">
    <citation type="submission" date="2023-06" db="EMBL/GenBank/DDBJ databases">
        <title>Draft genome of Marssonina rosae.</title>
        <authorList>
            <person name="Cheng Q."/>
        </authorList>
    </citation>
    <scope>NUCLEOTIDE SEQUENCE</scope>
    <source>
        <strain evidence="1">R4</strain>
    </source>
</reference>
<accession>A0AAD9WDW4</accession>
<protein>
    <recommendedName>
        <fullName evidence="3">Glycerol-3-phosphate phosphatase</fullName>
    </recommendedName>
</protein>
<dbReference type="InterPro" id="IPR006439">
    <property type="entry name" value="HAD-SF_hydro_IA"/>
</dbReference>
<dbReference type="NCBIfam" id="TIGR01509">
    <property type="entry name" value="HAD-SF-IA-v3"/>
    <property type="match status" value="1"/>
</dbReference>
<dbReference type="Proteomes" id="UP001285354">
    <property type="component" value="Unassembled WGS sequence"/>
</dbReference>
<dbReference type="Pfam" id="PF13419">
    <property type="entry name" value="HAD_2"/>
    <property type="match status" value="1"/>
</dbReference>
<dbReference type="EMBL" id="JAUBYV010000005">
    <property type="protein sequence ID" value="KAK2626613.1"/>
    <property type="molecule type" value="Genomic_DNA"/>
</dbReference>
<dbReference type="SFLD" id="SFLDG01129">
    <property type="entry name" value="C1.5:_HAD__Beta-PGM__Phosphata"/>
    <property type="match status" value="1"/>
</dbReference>